<dbReference type="EMBL" id="CP003662">
    <property type="protein sequence ID" value="AFZ61311.1"/>
    <property type="molecule type" value="Genomic_DNA"/>
</dbReference>
<name>K9ZQ65_ANACC</name>
<sequence>MQVFTSISAQYRLESDQPQGSVFDAQNLFCDKDKRNLKHNARDCSDLNKKPLFHETYANTISSEDWRQMDREDILNLALPGDEPHLQDGLWNR</sequence>
<organism evidence="1 2">
    <name type="scientific">Anabaena cylindrica (strain ATCC 27899 / PCC 7122)</name>
    <dbReference type="NCBI Taxonomy" id="272123"/>
    <lineage>
        <taxon>Bacteria</taxon>
        <taxon>Bacillati</taxon>
        <taxon>Cyanobacteriota</taxon>
        <taxon>Cyanophyceae</taxon>
        <taxon>Nostocales</taxon>
        <taxon>Nostocaceae</taxon>
        <taxon>Anabaena</taxon>
    </lineage>
</organism>
<evidence type="ECO:0000313" key="2">
    <source>
        <dbReference type="Proteomes" id="UP000010474"/>
    </source>
</evidence>
<protein>
    <submittedName>
        <fullName evidence="1">Uncharacterized protein</fullName>
    </submittedName>
</protein>
<evidence type="ECO:0000313" key="1">
    <source>
        <dbReference type="EMBL" id="AFZ61311.1"/>
    </source>
</evidence>
<dbReference type="AlphaFoldDB" id="K9ZQ65"/>
<dbReference type="HOGENOM" id="CLU_2393412_0_0_3"/>
<keyword evidence="2" id="KW-1185">Reference proteome</keyword>
<dbReference type="KEGG" id="acy:Anacy_6033"/>
<accession>K9ZQ65</accession>
<dbReference type="Proteomes" id="UP000010474">
    <property type="component" value="Plasmid pANACY.03"/>
</dbReference>
<proteinExistence type="predicted"/>
<geneLocation type="plasmid" evidence="1 2">
    <name>pANACY.03</name>
</geneLocation>
<keyword evidence="1" id="KW-0614">Plasmid</keyword>
<dbReference type="OrthoDB" id="459941at2"/>
<gene>
    <name evidence="1" type="ordered locus">Anacy_6033</name>
</gene>
<reference evidence="2" key="1">
    <citation type="journal article" date="2013" name="Proc. Natl. Acad. Sci. U.S.A.">
        <title>Improving the coverage of the cyanobacterial phylum using diversity-driven genome sequencing.</title>
        <authorList>
            <person name="Shih P.M."/>
            <person name="Wu D."/>
            <person name="Latifi A."/>
            <person name="Axen S.D."/>
            <person name="Fewer D.P."/>
            <person name="Talla E."/>
            <person name="Calteau A."/>
            <person name="Cai F."/>
            <person name="Tandeau de Marsac N."/>
            <person name="Rippka R."/>
            <person name="Herdman M."/>
            <person name="Sivonen K."/>
            <person name="Coursin T."/>
            <person name="Laurent T."/>
            <person name="Goodwin L."/>
            <person name="Nolan M."/>
            <person name="Davenport K.W."/>
            <person name="Han C.S."/>
            <person name="Rubin E.M."/>
            <person name="Eisen J.A."/>
            <person name="Woyke T."/>
            <person name="Gugger M."/>
            <person name="Kerfeld C.A."/>
        </authorList>
    </citation>
    <scope>NUCLEOTIDE SEQUENCE [LARGE SCALE GENOMIC DNA]</scope>
    <source>
        <strain evidence="2">ATCC 27899 / PCC 7122</strain>
    </source>
</reference>